<name>A0A5B2U096_9FLAO</name>
<dbReference type="Proteomes" id="UP000323188">
    <property type="component" value="Unassembled WGS sequence"/>
</dbReference>
<dbReference type="Proteomes" id="UP001343698">
    <property type="component" value="Unassembled WGS sequence"/>
</dbReference>
<evidence type="ECO:0000313" key="5">
    <source>
        <dbReference type="Proteomes" id="UP001343698"/>
    </source>
</evidence>
<comment type="caution">
    <text evidence="2">The sequence shown here is derived from an EMBL/GenBank/DDBJ whole genome shotgun (WGS) entry which is preliminary data.</text>
</comment>
<dbReference type="AlphaFoldDB" id="A0A5B2U096"/>
<reference evidence="3 5" key="2">
    <citation type="submission" date="2024-01" db="EMBL/GenBank/DDBJ databases">
        <title>Maribacter spp. originated from different algae showed divergent polysaccharides utilization ability.</title>
        <authorList>
            <person name="Wang H."/>
            <person name="Wu Y."/>
        </authorList>
    </citation>
    <scope>NUCLEOTIDE SEQUENCE [LARGE SCALE GENOMIC DNA]</scope>
    <source>
        <strain evidence="3 5">KPT27_14</strain>
    </source>
</reference>
<feature type="transmembrane region" description="Helical" evidence="1">
    <location>
        <begin position="48"/>
        <end position="69"/>
    </location>
</feature>
<keyword evidence="1" id="KW-0812">Transmembrane</keyword>
<organism evidence="2 4">
    <name type="scientific">Maribacter flavus</name>
    <dbReference type="NCBI Taxonomy" id="1658664"/>
    <lineage>
        <taxon>Bacteria</taxon>
        <taxon>Pseudomonadati</taxon>
        <taxon>Bacteroidota</taxon>
        <taxon>Flavobacteriia</taxon>
        <taxon>Flavobacteriales</taxon>
        <taxon>Flavobacteriaceae</taxon>
        <taxon>Maribacter</taxon>
    </lineage>
</organism>
<sequence length="98" mass="10795">MEYSNFRKELQLRIMDSEDIEIIMKRVDRDLSHMAAADITRSKGKQMFYGGLAIMACGILGTTTTYLGILDLGDQFILAYGPALGLGMAVVGMHKMSS</sequence>
<proteinExistence type="predicted"/>
<accession>A0A5B2U096</accession>
<evidence type="ECO:0000313" key="3">
    <source>
        <dbReference type="EMBL" id="MEE1971444.1"/>
    </source>
</evidence>
<dbReference type="RefSeq" id="WP_154917816.1">
    <property type="nucleotide sequence ID" value="NZ_JAZDDF010000001.1"/>
</dbReference>
<feature type="transmembrane region" description="Helical" evidence="1">
    <location>
        <begin position="75"/>
        <end position="93"/>
    </location>
</feature>
<protein>
    <submittedName>
        <fullName evidence="2">Uncharacterized protein</fullName>
    </submittedName>
</protein>
<keyword evidence="1" id="KW-1133">Transmembrane helix</keyword>
<evidence type="ECO:0000256" key="1">
    <source>
        <dbReference type="SAM" id="Phobius"/>
    </source>
</evidence>
<reference evidence="2 4" key="1">
    <citation type="submission" date="2019-09" db="EMBL/GenBank/DDBJ databases">
        <authorList>
            <person name="Khan S.A."/>
            <person name="Jeon C.O."/>
            <person name="Chun B.H."/>
            <person name="Jeong S.E."/>
        </authorList>
    </citation>
    <scope>NUCLEOTIDE SEQUENCE [LARGE SCALE GENOMIC DNA]</scope>
    <source>
        <strain evidence="2 4">KCTC 42508</strain>
    </source>
</reference>
<evidence type="ECO:0000313" key="2">
    <source>
        <dbReference type="EMBL" id="KAA2219370.1"/>
    </source>
</evidence>
<dbReference type="EMBL" id="VUOE01000001">
    <property type="protein sequence ID" value="KAA2219370.1"/>
    <property type="molecule type" value="Genomic_DNA"/>
</dbReference>
<dbReference type="EMBL" id="JAZDDF010000001">
    <property type="protein sequence ID" value="MEE1971444.1"/>
    <property type="molecule type" value="Genomic_DNA"/>
</dbReference>
<keyword evidence="1" id="KW-0472">Membrane</keyword>
<evidence type="ECO:0000313" key="4">
    <source>
        <dbReference type="Proteomes" id="UP000323188"/>
    </source>
</evidence>
<gene>
    <name evidence="2" type="ORF">F0361_07130</name>
    <name evidence="3" type="ORF">V1H85_03250</name>
</gene>
<keyword evidence="5" id="KW-1185">Reference proteome</keyword>